<evidence type="ECO:0000313" key="2">
    <source>
        <dbReference type="Proteomes" id="UP000192796"/>
    </source>
</evidence>
<dbReference type="EMBL" id="LVYD01000050">
    <property type="protein sequence ID" value="OQP62551.1"/>
    <property type="molecule type" value="Genomic_DNA"/>
</dbReference>
<accession>A0A1V9FW28</accession>
<proteinExistence type="predicted"/>
<dbReference type="RefSeq" id="WP_081149021.1">
    <property type="nucleotide sequence ID" value="NZ_LVYD01000050.1"/>
</dbReference>
<organism evidence="1 2">
    <name type="scientific">Niastella vici</name>
    <dbReference type="NCBI Taxonomy" id="1703345"/>
    <lineage>
        <taxon>Bacteria</taxon>
        <taxon>Pseudomonadati</taxon>
        <taxon>Bacteroidota</taxon>
        <taxon>Chitinophagia</taxon>
        <taxon>Chitinophagales</taxon>
        <taxon>Chitinophagaceae</taxon>
        <taxon>Niastella</taxon>
    </lineage>
</organism>
<dbReference type="Proteomes" id="UP000192796">
    <property type="component" value="Unassembled WGS sequence"/>
</dbReference>
<protein>
    <submittedName>
        <fullName evidence="1">RNA polymerase subunit sigma-70</fullName>
    </submittedName>
</protein>
<evidence type="ECO:0000313" key="1">
    <source>
        <dbReference type="EMBL" id="OQP62551.1"/>
    </source>
</evidence>
<dbReference type="SUPFAM" id="SSF88946">
    <property type="entry name" value="Sigma2 domain of RNA polymerase sigma factors"/>
    <property type="match status" value="1"/>
</dbReference>
<dbReference type="GO" id="GO:0003700">
    <property type="term" value="F:DNA-binding transcription factor activity"/>
    <property type="evidence" value="ECO:0007669"/>
    <property type="project" value="InterPro"/>
</dbReference>
<comment type="caution">
    <text evidence="1">The sequence shown here is derived from an EMBL/GenBank/DDBJ whole genome shotgun (WGS) entry which is preliminary data.</text>
</comment>
<name>A0A1V9FW28_9BACT</name>
<dbReference type="STRING" id="1703345.A3860_28075"/>
<dbReference type="Gene3D" id="1.10.1740.10">
    <property type="match status" value="1"/>
</dbReference>
<gene>
    <name evidence="1" type="ORF">A3860_28075</name>
</gene>
<keyword evidence="2" id="KW-1185">Reference proteome</keyword>
<dbReference type="GO" id="GO:0006352">
    <property type="term" value="P:DNA-templated transcription initiation"/>
    <property type="evidence" value="ECO:0007669"/>
    <property type="project" value="InterPro"/>
</dbReference>
<dbReference type="OrthoDB" id="1163416at2"/>
<reference evidence="1 2" key="1">
    <citation type="submission" date="2016-03" db="EMBL/GenBank/DDBJ databases">
        <title>Niastella vici sp. nov., isolated from farmland soil.</title>
        <authorList>
            <person name="Chen L."/>
            <person name="Wang D."/>
            <person name="Yang S."/>
            <person name="Wang G."/>
        </authorList>
    </citation>
    <scope>NUCLEOTIDE SEQUENCE [LARGE SCALE GENOMIC DNA]</scope>
    <source>
        <strain evidence="1 2">DJ57</strain>
    </source>
</reference>
<dbReference type="InterPro" id="IPR013325">
    <property type="entry name" value="RNA_pol_sigma_r2"/>
</dbReference>
<dbReference type="AlphaFoldDB" id="A0A1V9FW28"/>
<sequence length="182" mass="20733">MTQTMAIADAVVERKALFMQLYQQAFPLVAKYVRSMGGSFDEAKDVFQDALVIYYEKLVDSPVQLQHSERAYILGIARHIWSKKNKQNNRLTALDDSLTGIADNKTASVSATDKLLDLLHTSGQKCMELLQAFYYDKLPMRRIAGLFGFSSERSATVQKYKCLEKVRDIVKEKSLGYEDFLE</sequence>